<dbReference type="KEGG" id="bgd:bgla_2g27330"/>
<dbReference type="GO" id="GO:0016301">
    <property type="term" value="F:kinase activity"/>
    <property type="evidence" value="ECO:0007669"/>
    <property type="project" value="UniProtKB-KW"/>
</dbReference>
<keyword evidence="2" id="KW-0418">Kinase</keyword>
<reference evidence="2 3" key="1">
    <citation type="journal article" date="2011" name="J. Bacteriol.">
        <title>Complete genome sequence of Burkholderia gladioli BSR3.</title>
        <authorList>
            <person name="Seo Y.S."/>
            <person name="Lim J."/>
            <person name="Choi B.S."/>
            <person name="Kim H."/>
            <person name="Goo E."/>
            <person name="Lee B."/>
            <person name="Lim J.S."/>
            <person name="Choi I.Y."/>
            <person name="Moon J.S."/>
            <person name="Kim J."/>
            <person name="Hwang I."/>
        </authorList>
    </citation>
    <scope>NUCLEOTIDE SEQUENCE [LARGE SCALE GENOMIC DNA]</scope>
    <source>
        <strain evidence="2 3">BSR3</strain>
    </source>
</reference>
<proteinExistence type="predicted"/>
<dbReference type="eggNOG" id="COG0323">
    <property type="taxonomic scope" value="Bacteria"/>
</dbReference>
<dbReference type="AlphaFoldDB" id="F2LQY4"/>
<dbReference type="STRING" id="999541.bgla_2g27330"/>
<keyword evidence="2" id="KW-0808">Transferase</keyword>
<feature type="region of interest" description="Disordered" evidence="1">
    <location>
        <begin position="1"/>
        <end position="20"/>
    </location>
</feature>
<protein>
    <submittedName>
        <fullName evidence="2">Histidine kinase</fullName>
    </submittedName>
</protein>
<dbReference type="HOGENOM" id="CLU_025321_1_1_4"/>
<organism evidence="2 3">
    <name type="scientific">Burkholderia gladioli (strain BSR3)</name>
    <dbReference type="NCBI Taxonomy" id="999541"/>
    <lineage>
        <taxon>Bacteria</taxon>
        <taxon>Pseudomonadati</taxon>
        <taxon>Pseudomonadota</taxon>
        <taxon>Betaproteobacteria</taxon>
        <taxon>Burkholderiales</taxon>
        <taxon>Burkholderiaceae</taxon>
        <taxon>Burkholderia</taxon>
    </lineage>
</organism>
<evidence type="ECO:0000256" key="1">
    <source>
        <dbReference type="SAM" id="MobiDB-lite"/>
    </source>
</evidence>
<evidence type="ECO:0000313" key="3">
    <source>
        <dbReference type="Proteomes" id="UP000008316"/>
    </source>
</evidence>
<dbReference type="EMBL" id="CP002600">
    <property type="protein sequence ID" value="AEA65151.1"/>
    <property type="molecule type" value="Genomic_DNA"/>
</dbReference>
<dbReference type="Proteomes" id="UP000008316">
    <property type="component" value="Chromosome 2"/>
</dbReference>
<name>F2LQY4_BURGS</name>
<gene>
    <name evidence="2" type="ordered locus">bgla_2g27330</name>
</gene>
<keyword evidence="3" id="KW-1185">Reference proteome</keyword>
<dbReference type="RefSeq" id="WP_013691477.1">
    <property type="nucleotide sequence ID" value="NC_015376.1"/>
</dbReference>
<evidence type="ECO:0000313" key="2">
    <source>
        <dbReference type="EMBL" id="AEA65151.1"/>
    </source>
</evidence>
<sequence>MTTQHDPAGIRPPTSQDPDHAAAQARAIVEAWKAEQVYPFPDAPGNAVEQIERQVFEIVAAHIARHLPGFDAIQRDGKAFQLRLLRQAIETSPESLQLILDEALRLPPQQRDELAQLLRDTSLSSIIGGTRLVSERLRFLAGLEVLLFDPEPKRRLRERTQLHRIIAENCWLFGEEYSLSVDDRSLSAVLAEHRKWLASDLVIDVPVTHVSHTRGIVDLMLSKATRPHRANGLSHLIVELKAPGVKIGADEITQIQAYAFSVMRDRRFSMVKVDWHFRVIGDELAPYAQALAQDHTGLIHAKANLTIQVKTWAQIIDENRARLQFFLDKFDSQVDRAASLGYLRHRYAGYLESVVEAREPRAAWGTARGFDAQSADPARGHGHLDT</sequence>
<accession>F2LQY4</accession>